<evidence type="ECO:0000313" key="2">
    <source>
        <dbReference type="EMBL" id="MFC6323883.1"/>
    </source>
</evidence>
<feature type="region of interest" description="Disordered" evidence="1">
    <location>
        <begin position="1"/>
        <end position="44"/>
    </location>
</feature>
<organism evidence="2 3">
    <name type="scientific">Companilactobacillus baiquanensis</name>
    <dbReference type="NCBI Taxonomy" id="2486005"/>
    <lineage>
        <taxon>Bacteria</taxon>
        <taxon>Bacillati</taxon>
        <taxon>Bacillota</taxon>
        <taxon>Bacilli</taxon>
        <taxon>Lactobacillales</taxon>
        <taxon>Lactobacillaceae</taxon>
        <taxon>Companilactobacillus</taxon>
    </lineage>
</organism>
<accession>A0ABW1UVW6</accession>
<sequence>MSQNTHKGYTGHRRPVNAKNGAERVNKTQEVKEFLKSRAEKDAK</sequence>
<protein>
    <submittedName>
        <fullName evidence="2">Uncharacterized protein</fullName>
    </submittedName>
</protein>
<comment type="caution">
    <text evidence="2">The sequence shown here is derived from an EMBL/GenBank/DDBJ whole genome shotgun (WGS) entry which is preliminary data.</text>
</comment>
<dbReference type="EMBL" id="JBHSSN010000015">
    <property type="protein sequence ID" value="MFC6323883.1"/>
    <property type="molecule type" value="Genomic_DNA"/>
</dbReference>
<evidence type="ECO:0000256" key="1">
    <source>
        <dbReference type="SAM" id="MobiDB-lite"/>
    </source>
</evidence>
<name>A0ABW1UVW6_9LACO</name>
<proteinExistence type="predicted"/>
<reference evidence="3" key="1">
    <citation type="journal article" date="2019" name="Int. J. Syst. Evol. Microbiol.">
        <title>The Global Catalogue of Microorganisms (GCM) 10K type strain sequencing project: providing services to taxonomists for standard genome sequencing and annotation.</title>
        <authorList>
            <consortium name="The Broad Institute Genomics Platform"/>
            <consortium name="The Broad Institute Genome Sequencing Center for Infectious Disease"/>
            <person name="Wu L."/>
            <person name="Ma J."/>
        </authorList>
    </citation>
    <scope>NUCLEOTIDE SEQUENCE [LARGE SCALE GENOMIC DNA]</scope>
    <source>
        <strain evidence="3">CCM 8895</strain>
    </source>
</reference>
<feature type="compositionally biased region" description="Basic and acidic residues" evidence="1">
    <location>
        <begin position="21"/>
        <end position="44"/>
    </location>
</feature>
<gene>
    <name evidence="2" type="ORF">ACFP1F_09045</name>
</gene>
<dbReference type="Proteomes" id="UP001596186">
    <property type="component" value="Unassembled WGS sequence"/>
</dbReference>
<dbReference type="RefSeq" id="WP_263852824.1">
    <property type="nucleotide sequence ID" value="NZ_JBHSSN010000015.1"/>
</dbReference>
<evidence type="ECO:0000313" key="3">
    <source>
        <dbReference type="Proteomes" id="UP001596186"/>
    </source>
</evidence>
<keyword evidence="3" id="KW-1185">Reference proteome</keyword>